<dbReference type="EMBL" id="JBFOLK010000006">
    <property type="protein sequence ID" value="KAL2503923.1"/>
    <property type="molecule type" value="Genomic_DNA"/>
</dbReference>
<feature type="compositionally biased region" description="Basic and acidic residues" evidence="1">
    <location>
        <begin position="389"/>
        <end position="400"/>
    </location>
</feature>
<dbReference type="AlphaFoldDB" id="A0ABD1SUB5"/>
<evidence type="ECO:0000313" key="3">
    <source>
        <dbReference type="EMBL" id="KAL2503923.1"/>
    </source>
</evidence>
<evidence type="ECO:0000256" key="1">
    <source>
        <dbReference type="SAM" id="MobiDB-lite"/>
    </source>
</evidence>
<comment type="caution">
    <text evidence="3">The sequence shown here is derived from an EMBL/GenBank/DDBJ whole genome shotgun (WGS) entry which is preliminary data.</text>
</comment>
<feature type="region of interest" description="Disordered" evidence="1">
    <location>
        <begin position="362"/>
        <end position="401"/>
    </location>
</feature>
<evidence type="ECO:0000259" key="2">
    <source>
        <dbReference type="Pfam" id="PF14780"/>
    </source>
</evidence>
<dbReference type="PANTHER" id="PTHR34786">
    <property type="entry name" value="OS09G0504900 PROTEIN"/>
    <property type="match status" value="1"/>
</dbReference>
<feature type="compositionally biased region" description="Basic and acidic residues" evidence="1">
    <location>
        <begin position="289"/>
        <end position="300"/>
    </location>
</feature>
<keyword evidence="4" id="KW-1185">Reference proteome</keyword>
<dbReference type="InterPro" id="IPR027951">
    <property type="entry name" value="Nepro_N"/>
</dbReference>
<gene>
    <name evidence="3" type="ORF">Adt_19544</name>
</gene>
<reference evidence="4" key="1">
    <citation type="submission" date="2024-07" db="EMBL/GenBank/DDBJ databases">
        <title>Two chromosome-level genome assemblies of Korean endemic species Abeliophyllum distichum and Forsythia ovata (Oleaceae).</title>
        <authorList>
            <person name="Jang H."/>
        </authorList>
    </citation>
    <scope>NUCLEOTIDE SEQUENCE [LARGE SCALE GENOMIC DNA]</scope>
</reference>
<protein>
    <recommendedName>
        <fullName evidence="2">Nucleolus and neural progenitor protein-like N-terminal domain-containing protein</fullName>
    </recommendedName>
</protein>
<dbReference type="Pfam" id="PF14780">
    <property type="entry name" value="NEPRO_N"/>
    <property type="match status" value="1"/>
</dbReference>
<organism evidence="3 4">
    <name type="scientific">Abeliophyllum distichum</name>
    <dbReference type="NCBI Taxonomy" id="126358"/>
    <lineage>
        <taxon>Eukaryota</taxon>
        <taxon>Viridiplantae</taxon>
        <taxon>Streptophyta</taxon>
        <taxon>Embryophyta</taxon>
        <taxon>Tracheophyta</taxon>
        <taxon>Spermatophyta</taxon>
        <taxon>Magnoliopsida</taxon>
        <taxon>eudicotyledons</taxon>
        <taxon>Gunneridae</taxon>
        <taxon>Pentapetalae</taxon>
        <taxon>asterids</taxon>
        <taxon>lamiids</taxon>
        <taxon>Lamiales</taxon>
        <taxon>Oleaceae</taxon>
        <taxon>Forsythieae</taxon>
        <taxon>Abeliophyllum</taxon>
    </lineage>
</organism>
<proteinExistence type="predicted"/>
<name>A0ABD1SUB5_9LAMI</name>
<dbReference type="Proteomes" id="UP001604336">
    <property type="component" value="Unassembled WGS sequence"/>
</dbReference>
<dbReference type="PANTHER" id="PTHR34786:SF1">
    <property type="entry name" value="OS09G0504900 PROTEIN"/>
    <property type="match status" value="1"/>
</dbReference>
<feature type="domain" description="Nucleolus and neural progenitor protein-like N-terminal" evidence="2">
    <location>
        <begin position="5"/>
        <end position="163"/>
    </location>
</feature>
<sequence length="416" mass="47050">MGSEIEITEQRLKSFIVQLQTEWGILERMVYKNKNQHRRCSYFQYLLKVRRDLRLLKSANLEEILDASFLIINGNRPKQKVQLLESLKRRRCDSGKYNLLERLLGVSRLLSQVVEPMLKAATEISKLLARSFFMGFSVTILAVLARLRVLVQQILLDAVHVFNTVSSLSQKEQTIKLNQKGFEVFREYYPAKEQVTTFLECIWQTDKYVLVERMNTSESKSQEKDIQEDVSLTASKILYENIEVFLGVDNPDTMDAENVLEEGCPTINADGKQVEVASGSPGPSSENRVLLEEPSTRVETDNNISSPEKVAKINLEKQVERVSANKILSRETALPRSSTASPSSYPVKLKAESKKVAFVSVKRPAPSTTDQSVKRPAPSTTDQSGFNGKRTEKNDRDKTDSFFNLLAAGNQNNSLF</sequence>
<accession>A0ABD1SUB5</accession>
<evidence type="ECO:0000313" key="4">
    <source>
        <dbReference type="Proteomes" id="UP001604336"/>
    </source>
</evidence>
<feature type="region of interest" description="Disordered" evidence="1">
    <location>
        <begin position="273"/>
        <end position="305"/>
    </location>
</feature>